<name>X1LCM5_9ZZZZ</name>
<keyword evidence="1" id="KW-0677">Repeat</keyword>
<feature type="non-terminal residue" evidence="3">
    <location>
        <position position="1"/>
    </location>
</feature>
<sequence>QITPNDARAHFGLGVAYRRLGYFDDAIDAYRAALHIRPDDARARRRARKYSTTELVTTQAVAKQCRTTA</sequence>
<dbReference type="AlphaFoldDB" id="X1LCM5"/>
<evidence type="ECO:0000256" key="1">
    <source>
        <dbReference type="ARBA" id="ARBA00022737"/>
    </source>
</evidence>
<dbReference type="InterPro" id="IPR013105">
    <property type="entry name" value="TPR_2"/>
</dbReference>
<dbReference type="EMBL" id="BARV01008410">
    <property type="protein sequence ID" value="GAI03591.1"/>
    <property type="molecule type" value="Genomic_DNA"/>
</dbReference>
<reference evidence="3" key="1">
    <citation type="journal article" date="2014" name="Front. Microbiol.">
        <title>High frequency of phylogenetically diverse reductive dehalogenase-homologous genes in deep subseafloor sedimentary metagenomes.</title>
        <authorList>
            <person name="Kawai M."/>
            <person name="Futagami T."/>
            <person name="Toyoda A."/>
            <person name="Takaki Y."/>
            <person name="Nishi S."/>
            <person name="Hori S."/>
            <person name="Arai W."/>
            <person name="Tsubouchi T."/>
            <person name="Morono Y."/>
            <person name="Uchiyama I."/>
            <person name="Ito T."/>
            <person name="Fujiyama A."/>
            <person name="Inagaki F."/>
            <person name="Takami H."/>
        </authorList>
    </citation>
    <scope>NUCLEOTIDE SEQUENCE</scope>
    <source>
        <strain evidence="3">Expedition CK06-06</strain>
    </source>
</reference>
<gene>
    <name evidence="3" type="ORF">S06H3_16915</name>
</gene>
<dbReference type="PROSITE" id="PS50293">
    <property type="entry name" value="TPR_REGION"/>
    <property type="match status" value="1"/>
</dbReference>
<dbReference type="Gene3D" id="1.25.40.10">
    <property type="entry name" value="Tetratricopeptide repeat domain"/>
    <property type="match status" value="1"/>
</dbReference>
<organism evidence="3">
    <name type="scientific">marine sediment metagenome</name>
    <dbReference type="NCBI Taxonomy" id="412755"/>
    <lineage>
        <taxon>unclassified sequences</taxon>
        <taxon>metagenomes</taxon>
        <taxon>ecological metagenomes</taxon>
    </lineage>
</organism>
<dbReference type="SMART" id="SM00028">
    <property type="entry name" value="TPR"/>
    <property type="match status" value="1"/>
</dbReference>
<evidence type="ECO:0000256" key="2">
    <source>
        <dbReference type="ARBA" id="ARBA00022803"/>
    </source>
</evidence>
<keyword evidence="2" id="KW-0802">TPR repeat</keyword>
<dbReference type="InterPro" id="IPR019734">
    <property type="entry name" value="TPR_rpt"/>
</dbReference>
<dbReference type="PROSITE" id="PS50005">
    <property type="entry name" value="TPR"/>
    <property type="match status" value="1"/>
</dbReference>
<evidence type="ECO:0000313" key="3">
    <source>
        <dbReference type="EMBL" id="GAI03591.1"/>
    </source>
</evidence>
<comment type="caution">
    <text evidence="3">The sequence shown here is derived from an EMBL/GenBank/DDBJ whole genome shotgun (WGS) entry which is preliminary data.</text>
</comment>
<accession>X1LCM5</accession>
<protein>
    <submittedName>
        <fullName evidence="3">Uncharacterized protein</fullName>
    </submittedName>
</protein>
<dbReference type="SUPFAM" id="SSF48452">
    <property type="entry name" value="TPR-like"/>
    <property type="match status" value="1"/>
</dbReference>
<proteinExistence type="predicted"/>
<dbReference type="Pfam" id="PF07719">
    <property type="entry name" value="TPR_2"/>
    <property type="match status" value="1"/>
</dbReference>
<dbReference type="InterPro" id="IPR011990">
    <property type="entry name" value="TPR-like_helical_dom_sf"/>
</dbReference>